<dbReference type="SUPFAM" id="SSF141000">
    <property type="entry name" value="Glu-tRNAGln amidotransferase C subunit"/>
    <property type="match status" value="1"/>
</dbReference>
<dbReference type="GO" id="GO:0070681">
    <property type="term" value="P:glutaminyl-tRNAGln biosynthesis via transamidation"/>
    <property type="evidence" value="ECO:0007669"/>
    <property type="project" value="TreeGrafter"/>
</dbReference>
<evidence type="ECO:0000256" key="2">
    <source>
        <dbReference type="SAM" id="MobiDB-lite"/>
    </source>
</evidence>
<dbReference type="Proteomes" id="UP000178533">
    <property type="component" value="Unassembled WGS sequence"/>
</dbReference>
<dbReference type="GO" id="GO:0050567">
    <property type="term" value="F:glutaminyl-tRNA synthase (glutamine-hydrolyzing) activity"/>
    <property type="evidence" value="ECO:0007669"/>
    <property type="project" value="UniProtKB-UniRule"/>
</dbReference>
<dbReference type="HAMAP" id="MF_00122">
    <property type="entry name" value="GatC"/>
    <property type="match status" value="1"/>
</dbReference>
<dbReference type="InterPro" id="IPR003837">
    <property type="entry name" value="GatC"/>
</dbReference>
<dbReference type="GO" id="GO:0006412">
    <property type="term" value="P:translation"/>
    <property type="evidence" value="ECO:0007669"/>
    <property type="project" value="UniProtKB-UniRule"/>
</dbReference>
<comment type="similarity">
    <text evidence="1">Belongs to the GatC family.</text>
</comment>
<dbReference type="GO" id="GO:0005524">
    <property type="term" value="F:ATP binding"/>
    <property type="evidence" value="ECO:0007669"/>
    <property type="project" value="UniProtKB-KW"/>
</dbReference>
<comment type="function">
    <text evidence="1">Allows the formation of correctly charged Asn-tRNA(Asn) or Gln-tRNA(Gln) through the transamidation of misacylated Asp-tRNA(Asn) or Glu-tRNA(Gln) in organisms which lack either or both of asparaginyl-tRNA or glutaminyl-tRNA synthetases. The reaction takes place in the presence of glutamine and ATP through an activated phospho-Asp-tRNA(Asn) or phospho-Glu-tRNA(Gln).</text>
</comment>
<keyword evidence="1" id="KW-0436">Ligase</keyword>
<dbReference type="AlphaFoldDB" id="A0A1F7XBL7"/>
<dbReference type="PANTHER" id="PTHR15004">
    <property type="entry name" value="GLUTAMYL-TRNA(GLN) AMIDOTRANSFERASE SUBUNIT C, MITOCHONDRIAL"/>
    <property type="match status" value="1"/>
</dbReference>
<name>A0A1F7XBL7_9BACT</name>
<feature type="region of interest" description="Disordered" evidence="2">
    <location>
        <begin position="46"/>
        <end position="86"/>
    </location>
</feature>
<proteinExistence type="inferred from homology"/>
<dbReference type="EC" id="6.3.5.-" evidence="1"/>
<keyword evidence="1" id="KW-0547">Nucleotide-binding</keyword>
<keyword evidence="1" id="KW-0648">Protein biosynthesis</keyword>
<dbReference type="PANTHER" id="PTHR15004:SF0">
    <property type="entry name" value="GLUTAMYL-TRNA(GLN) AMIDOTRANSFERASE SUBUNIT C, MITOCHONDRIAL"/>
    <property type="match status" value="1"/>
</dbReference>
<comment type="catalytic activity">
    <reaction evidence="1">
        <text>L-aspartyl-tRNA(Asn) + L-glutamine + ATP + H2O = L-asparaginyl-tRNA(Asn) + L-glutamate + ADP + phosphate + 2 H(+)</text>
        <dbReference type="Rhea" id="RHEA:14513"/>
        <dbReference type="Rhea" id="RHEA-COMP:9674"/>
        <dbReference type="Rhea" id="RHEA-COMP:9677"/>
        <dbReference type="ChEBI" id="CHEBI:15377"/>
        <dbReference type="ChEBI" id="CHEBI:15378"/>
        <dbReference type="ChEBI" id="CHEBI:29985"/>
        <dbReference type="ChEBI" id="CHEBI:30616"/>
        <dbReference type="ChEBI" id="CHEBI:43474"/>
        <dbReference type="ChEBI" id="CHEBI:58359"/>
        <dbReference type="ChEBI" id="CHEBI:78515"/>
        <dbReference type="ChEBI" id="CHEBI:78516"/>
        <dbReference type="ChEBI" id="CHEBI:456216"/>
    </reaction>
</comment>
<accession>A0A1F7XBL7</accession>
<dbReference type="GO" id="GO:0050566">
    <property type="term" value="F:asparaginyl-tRNA synthase (glutamine-hydrolyzing) activity"/>
    <property type="evidence" value="ECO:0007669"/>
    <property type="project" value="RHEA"/>
</dbReference>
<evidence type="ECO:0000313" key="3">
    <source>
        <dbReference type="EMBL" id="OGM12159.1"/>
    </source>
</evidence>
<dbReference type="Gene3D" id="1.10.20.60">
    <property type="entry name" value="Glu-tRNAGln amidotransferase C subunit, N-terminal domain"/>
    <property type="match status" value="1"/>
</dbReference>
<organism evidence="3 4">
    <name type="scientific">Candidatus Woesebacteria bacterium RBG_16_36_11</name>
    <dbReference type="NCBI Taxonomy" id="1802481"/>
    <lineage>
        <taxon>Bacteria</taxon>
        <taxon>Candidatus Woeseibacteriota</taxon>
    </lineage>
</organism>
<protein>
    <recommendedName>
        <fullName evidence="1">Aspartyl/glutamyl-tRNA(Asn/Gln) amidotransferase subunit C</fullName>
        <shortName evidence="1">Asp/Glu-ADT subunit C</shortName>
        <ecNumber evidence="1">6.3.5.-</ecNumber>
    </recommendedName>
</protein>
<reference evidence="3 4" key="1">
    <citation type="journal article" date="2016" name="Nat. Commun.">
        <title>Thousands of microbial genomes shed light on interconnected biogeochemical processes in an aquifer system.</title>
        <authorList>
            <person name="Anantharaman K."/>
            <person name="Brown C.T."/>
            <person name="Hug L.A."/>
            <person name="Sharon I."/>
            <person name="Castelle C.J."/>
            <person name="Probst A.J."/>
            <person name="Thomas B.C."/>
            <person name="Singh A."/>
            <person name="Wilkins M.J."/>
            <person name="Karaoz U."/>
            <person name="Brodie E.L."/>
            <person name="Williams K.H."/>
            <person name="Hubbard S.S."/>
            <person name="Banfield J.F."/>
        </authorList>
    </citation>
    <scope>NUCLEOTIDE SEQUENCE [LARGE SCALE GENOMIC DNA]</scope>
</reference>
<feature type="compositionally biased region" description="Polar residues" evidence="2">
    <location>
        <begin position="47"/>
        <end position="60"/>
    </location>
</feature>
<dbReference type="STRING" id="1802481.A2W13_00695"/>
<gene>
    <name evidence="1" type="primary">gatC</name>
    <name evidence="3" type="ORF">A2W13_00695</name>
</gene>
<feature type="compositionally biased region" description="Polar residues" evidence="2">
    <location>
        <begin position="68"/>
        <end position="78"/>
    </location>
</feature>
<comment type="catalytic activity">
    <reaction evidence="1">
        <text>L-glutamyl-tRNA(Gln) + L-glutamine + ATP + H2O = L-glutaminyl-tRNA(Gln) + L-glutamate + ADP + phosphate + H(+)</text>
        <dbReference type="Rhea" id="RHEA:17521"/>
        <dbReference type="Rhea" id="RHEA-COMP:9681"/>
        <dbReference type="Rhea" id="RHEA-COMP:9684"/>
        <dbReference type="ChEBI" id="CHEBI:15377"/>
        <dbReference type="ChEBI" id="CHEBI:15378"/>
        <dbReference type="ChEBI" id="CHEBI:29985"/>
        <dbReference type="ChEBI" id="CHEBI:30616"/>
        <dbReference type="ChEBI" id="CHEBI:43474"/>
        <dbReference type="ChEBI" id="CHEBI:58359"/>
        <dbReference type="ChEBI" id="CHEBI:78520"/>
        <dbReference type="ChEBI" id="CHEBI:78521"/>
        <dbReference type="ChEBI" id="CHEBI:456216"/>
    </reaction>
</comment>
<comment type="subunit">
    <text evidence="1">Heterotrimer of A, B and C subunits.</text>
</comment>
<dbReference type="EMBL" id="MGFT01000004">
    <property type="protein sequence ID" value="OGM12159.1"/>
    <property type="molecule type" value="Genomic_DNA"/>
</dbReference>
<dbReference type="GO" id="GO:0006450">
    <property type="term" value="P:regulation of translational fidelity"/>
    <property type="evidence" value="ECO:0007669"/>
    <property type="project" value="InterPro"/>
</dbReference>
<keyword evidence="1" id="KW-0067">ATP-binding</keyword>
<evidence type="ECO:0000313" key="4">
    <source>
        <dbReference type="Proteomes" id="UP000178533"/>
    </source>
</evidence>
<comment type="caution">
    <text evidence="3">The sequence shown here is derived from an EMBL/GenBank/DDBJ whole genome shotgun (WGS) entry which is preliminary data.</text>
</comment>
<dbReference type="InterPro" id="IPR036113">
    <property type="entry name" value="Asp/Glu-ADT_sf_sub_c"/>
</dbReference>
<dbReference type="NCBIfam" id="TIGR00135">
    <property type="entry name" value="gatC"/>
    <property type="match status" value="1"/>
</dbReference>
<evidence type="ECO:0000256" key="1">
    <source>
        <dbReference type="HAMAP-Rule" id="MF_00122"/>
    </source>
</evidence>
<dbReference type="Pfam" id="PF02686">
    <property type="entry name" value="GatC"/>
    <property type="match status" value="1"/>
</dbReference>
<sequence length="101" mass="11232">MTDLTNKDISHIADLAKLNLNSHEIVKFKKQLSDIIGYVSHLKEVETSNVEPTSQTTNLKDVTRDDAANSQNSLTQDEALSGTEETHNGYFKVSAILEKDK</sequence>